<dbReference type="InterPro" id="IPR032774">
    <property type="entry name" value="WG_beta_rep"/>
</dbReference>
<protein>
    <submittedName>
        <fullName evidence="1">KWG Leptospira</fullName>
    </submittedName>
</protein>
<dbReference type="PANTHER" id="PTHR37841">
    <property type="entry name" value="GLR2918 PROTEIN"/>
    <property type="match status" value="1"/>
</dbReference>
<dbReference type="KEGG" id="mcun:NCTC10297_00004"/>
<dbReference type="AlphaFoldDB" id="A0A3S4SB63"/>
<dbReference type="Proteomes" id="UP000274100">
    <property type="component" value="Chromosome"/>
</dbReference>
<gene>
    <name evidence="1" type="ORF">NCTC10297_00004</name>
</gene>
<dbReference type="Pfam" id="PF14903">
    <property type="entry name" value="WG_beta_rep"/>
    <property type="match status" value="3"/>
</dbReference>
<reference evidence="1 2" key="1">
    <citation type="submission" date="2018-12" db="EMBL/GenBank/DDBJ databases">
        <authorList>
            <consortium name="Pathogen Informatics"/>
        </authorList>
    </citation>
    <scope>NUCLEOTIDE SEQUENCE [LARGE SCALE GENOMIC DNA]</scope>
    <source>
        <strain evidence="1 2">NCTC10297</strain>
    </source>
</reference>
<evidence type="ECO:0000313" key="1">
    <source>
        <dbReference type="EMBL" id="VEG12091.1"/>
    </source>
</evidence>
<organism evidence="1 2">
    <name type="scientific">Moraxella cuniculi</name>
    <dbReference type="NCBI Taxonomy" id="34061"/>
    <lineage>
        <taxon>Bacteria</taxon>
        <taxon>Pseudomonadati</taxon>
        <taxon>Pseudomonadota</taxon>
        <taxon>Gammaproteobacteria</taxon>
        <taxon>Moraxellales</taxon>
        <taxon>Moraxellaceae</taxon>
        <taxon>Moraxella</taxon>
    </lineage>
</organism>
<dbReference type="PANTHER" id="PTHR37841:SF1">
    <property type="entry name" value="DUF3298 DOMAIN-CONTAINING PROTEIN"/>
    <property type="match status" value="1"/>
</dbReference>
<proteinExistence type="predicted"/>
<evidence type="ECO:0000313" key="2">
    <source>
        <dbReference type="Proteomes" id="UP000274100"/>
    </source>
</evidence>
<dbReference type="SUPFAM" id="SSF69360">
    <property type="entry name" value="Cell wall binding repeat"/>
    <property type="match status" value="1"/>
</dbReference>
<accession>A0A3S4SB63</accession>
<dbReference type="EMBL" id="LR134343">
    <property type="protein sequence ID" value="VEG12091.1"/>
    <property type="molecule type" value="Genomic_DNA"/>
</dbReference>
<name>A0A3S4SB63_9GAMM</name>
<sequence>MPQIQLSNGGIFGKFVPKYRPLVSQFWQNAEQKYHREELMKLPYKFILSAGLMLGSVALANQPSSTLTVDEESLPACTKTALPEGVEFAIIYPDCGYVDGLAPVIKEGKYGFADTTGKLVIATAYQEAHPFSNNLALYRQNGKYGYLDRTGKVAIKPQFEDAWGFWEGRAKVAQNGKYGFIDSTGKMVIKPQFEVVGDWFEDGLVLFKQGDKYGFLDKSGKVAIKPQFDSAKSFSEGLAAVTKKTGLTDAQGVPLHKFGFIDTTGKVVIELKYDLVYDFFMGASYVVDGESSYYIDKSGNRTNMPKYQ</sequence>